<dbReference type="Pfam" id="PF01619">
    <property type="entry name" value="Pro_dh"/>
    <property type="match status" value="1"/>
</dbReference>
<comment type="caution">
    <text evidence="8">The sequence shown here is derived from an EMBL/GenBank/DDBJ whole genome shotgun (WGS) entry which is preliminary data.</text>
</comment>
<gene>
    <name evidence="8" type="ORF">RB653_002454</name>
</gene>
<evidence type="ECO:0000313" key="9">
    <source>
        <dbReference type="Proteomes" id="UP001344447"/>
    </source>
</evidence>
<dbReference type="SUPFAM" id="SSF51730">
    <property type="entry name" value="FAD-linked oxidoreductase"/>
    <property type="match status" value="1"/>
</dbReference>
<dbReference type="Gene3D" id="3.20.20.220">
    <property type="match status" value="1"/>
</dbReference>
<feature type="region of interest" description="Disordered" evidence="6">
    <location>
        <begin position="103"/>
        <end position="124"/>
    </location>
</feature>
<sequence>MIKNTVKIINKNSNTFINIRNNNYTNINNSLKGDFCTTKRFNTTLNHNNSNRNIQTPISINTTTINETLTSNNKNNDFNVVKFSTISTPNSILDSLIQNPTSQNNVNNNNNIDSDNIRTPNHQNNNKLDLDTSKLYVSKSTSELFFTFMILKVCSFNFISDNSQNFLNLFEKLGLSKPLNFFIKYSFFKQFCAGETIRETEIFTEKLNKLGIGTILDYAIEELAGSSEGFDSVAENVCQTIRVAAKNPTNSFSCVKFTGLVTPSVLEKMNNLVSSVATNVSELPTESFNSPLDFYLNQSLKQSDSTTSSLTNNDIKEMKEFFNRMDKIFKLCHECSVPILVDAEQSYYQVAIHHLAMSYSIKYNKDRPILYNTYQMYLANGMNVLKQHFNLSEKLGFKLGAKIVRGAYMVTESERSQRLSIENPILPTIQDTHNSYNTALDFLLNKIRLDPKSIGIMIASHNEDSINLGTKLIKQYQIDPTNPNIQFGQLFGMADFLSFNLVSQHQRIFKYVPFGPVQEVLPYLIRRMHENKGFIGSNSDKELFYLKKEIKRRLF</sequence>
<evidence type="ECO:0000256" key="4">
    <source>
        <dbReference type="ARBA" id="ARBA00023062"/>
    </source>
</evidence>
<dbReference type="Proteomes" id="UP001344447">
    <property type="component" value="Unassembled WGS sequence"/>
</dbReference>
<keyword evidence="4 5" id="KW-0642">Proline metabolism</keyword>
<keyword evidence="9" id="KW-1185">Reference proteome</keyword>
<comment type="similarity">
    <text evidence="1 5">Belongs to the proline oxidase family.</text>
</comment>
<dbReference type="EMBL" id="JAVFKY010000004">
    <property type="protein sequence ID" value="KAK5577512.1"/>
    <property type="molecule type" value="Genomic_DNA"/>
</dbReference>
<comment type="catalytic activity">
    <reaction evidence="5">
        <text>L-proline + a quinone = (S)-1-pyrroline-5-carboxylate + a quinol + H(+)</text>
        <dbReference type="Rhea" id="RHEA:23784"/>
        <dbReference type="ChEBI" id="CHEBI:15378"/>
        <dbReference type="ChEBI" id="CHEBI:17388"/>
        <dbReference type="ChEBI" id="CHEBI:24646"/>
        <dbReference type="ChEBI" id="CHEBI:60039"/>
        <dbReference type="ChEBI" id="CHEBI:132124"/>
        <dbReference type="EC" id="1.5.5.2"/>
    </reaction>
</comment>
<dbReference type="GO" id="GO:0071949">
    <property type="term" value="F:FAD binding"/>
    <property type="evidence" value="ECO:0007669"/>
    <property type="project" value="TreeGrafter"/>
</dbReference>
<dbReference type="AlphaFoldDB" id="A0AAN7TWG5"/>
<keyword evidence="5" id="KW-0285">Flavoprotein</keyword>
<comment type="function">
    <text evidence="5">Converts proline to delta-1-pyrroline-5-carboxylate.</text>
</comment>
<evidence type="ECO:0000313" key="8">
    <source>
        <dbReference type="EMBL" id="KAK5577512.1"/>
    </source>
</evidence>
<dbReference type="InterPro" id="IPR015659">
    <property type="entry name" value="Proline_oxidase"/>
</dbReference>
<evidence type="ECO:0000256" key="1">
    <source>
        <dbReference type="ARBA" id="ARBA00005869"/>
    </source>
</evidence>
<evidence type="ECO:0000259" key="7">
    <source>
        <dbReference type="Pfam" id="PF01619"/>
    </source>
</evidence>
<feature type="compositionally biased region" description="Polar residues" evidence="6">
    <location>
        <begin position="112"/>
        <end position="124"/>
    </location>
</feature>
<dbReference type="GO" id="GO:0010133">
    <property type="term" value="P:L-proline catabolic process to L-glutamate"/>
    <property type="evidence" value="ECO:0007669"/>
    <property type="project" value="TreeGrafter"/>
</dbReference>
<dbReference type="EC" id="1.5.5.2" evidence="2 5"/>
<evidence type="ECO:0000256" key="5">
    <source>
        <dbReference type="RuleBase" id="RU364054"/>
    </source>
</evidence>
<accession>A0AAN7TWG5</accession>
<evidence type="ECO:0000256" key="6">
    <source>
        <dbReference type="SAM" id="MobiDB-lite"/>
    </source>
</evidence>
<name>A0AAN7TWG5_9MYCE</name>
<keyword evidence="5" id="KW-0274">FAD</keyword>
<dbReference type="GO" id="GO:0004657">
    <property type="term" value="F:proline dehydrogenase activity"/>
    <property type="evidence" value="ECO:0007669"/>
    <property type="project" value="UniProtKB-EC"/>
</dbReference>
<dbReference type="PANTHER" id="PTHR13914:SF0">
    <property type="entry name" value="PROLINE DEHYDROGENASE 1, MITOCHONDRIAL"/>
    <property type="match status" value="1"/>
</dbReference>
<dbReference type="PANTHER" id="PTHR13914">
    <property type="entry name" value="PROLINE OXIDASE"/>
    <property type="match status" value="1"/>
</dbReference>
<evidence type="ECO:0000256" key="2">
    <source>
        <dbReference type="ARBA" id="ARBA00012695"/>
    </source>
</evidence>
<proteinExistence type="inferred from homology"/>
<comment type="cofactor">
    <cofactor evidence="5">
        <name>FAD</name>
        <dbReference type="ChEBI" id="CHEBI:57692"/>
    </cofactor>
</comment>
<dbReference type="InterPro" id="IPR002872">
    <property type="entry name" value="Proline_DH_dom"/>
</dbReference>
<evidence type="ECO:0000256" key="3">
    <source>
        <dbReference type="ARBA" id="ARBA00023002"/>
    </source>
</evidence>
<protein>
    <recommendedName>
        <fullName evidence="2 5">Proline dehydrogenase</fullName>
        <ecNumber evidence="2 5">1.5.5.2</ecNumber>
    </recommendedName>
</protein>
<keyword evidence="3 5" id="KW-0560">Oxidoreductase</keyword>
<dbReference type="GO" id="GO:0005739">
    <property type="term" value="C:mitochondrion"/>
    <property type="evidence" value="ECO:0007669"/>
    <property type="project" value="TreeGrafter"/>
</dbReference>
<dbReference type="InterPro" id="IPR029041">
    <property type="entry name" value="FAD-linked_oxidoreductase-like"/>
</dbReference>
<organism evidence="8 9">
    <name type="scientific">Dictyostelium firmibasis</name>
    <dbReference type="NCBI Taxonomy" id="79012"/>
    <lineage>
        <taxon>Eukaryota</taxon>
        <taxon>Amoebozoa</taxon>
        <taxon>Evosea</taxon>
        <taxon>Eumycetozoa</taxon>
        <taxon>Dictyostelia</taxon>
        <taxon>Dictyosteliales</taxon>
        <taxon>Dictyosteliaceae</taxon>
        <taxon>Dictyostelium</taxon>
    </lineage>
</organism>
<feature type="domain" description="Proline dehydrogenase" evidence="7">
    <location>
        <begin position="205"/>
        <end position="533"/>
    </location>
</feature>
<reference evidence="8 9" key="1">
    <citation type="submission" date="2023-11" db="EMBL/GenBank/DDBJ databases">
        <title>Dfirmibasis_genome.</title>
        <authorList>
            <person name="Edelbroek B."/>
            <person name="Kjellin J."/>
            <person name="Jerlstrom-Hultqvist J."/>
            <person name="Soderbom F."/>
        </authorList>
    </citation>
    <scope>NUCLEOTIDE SEQUENCE [LARGE SCALE GENOMIC DNA]</scope>
    <source>
        <strain evidence="8 9">TNS-C-14</strain>
    </source>
</reference>